<keyword evidence="3" id="KW-0813">Transport</keyword>
<dbReference type="SUPFAM" id="SSF53822">
    <property type="entry name" value="Periplasmic binding protein-like I"/>
    <property type="match status" value="1"/>
</dbReference>
<evidence type="ECO:0000256" key="2">
    <source>
        <dbReference type="ARBA" id="ARBA00022729"/>
    </source>
</evidence>
<comment type="caution">
    <text evidence="6">The sequence shown here is derived from an EMBL/GenBank/DDBJ whole genome shotgun (WGS) entry which is preliminary data.</text>
</comment>
<gene>
    <name evidence="6" type="ORF">GCM10011611_48650</name>
</gene>
<name>A0A8J2YYB3_9PROT</name>
<dbReference type="Proteomes" id="UP000646365">
    <property type="component" value="Unassembled WGS sequence"/>
</dbReference>
<evidence type="ECO:0000313" key="7">
    <source>
        <dbReference type="Proteomes" id="UP000646365"/>
    </source>
</evidence>
<dbReference type="GO" id="GO:0006865">
    <property type="term" value="P:amino acid transport"/>
    <property type="evidence" value="ECO:0007669"/>
    <property type="project" value="UniProtKB-KW"/>
</dbReference>
<evidence type="ECO:0000259" key="5">
    <source>
        <dbReference type="Pfam" id="PF13458"/>
    </source>
</evidence>
<reference evidence="6" key="2">
    <citation type="submission" date="2020-09" db="EMBL/GenBank/DDBJ databases">
        <authorList>
            <person name="Sun Q."/>
            <person name="Zhou Y."/>
        </authorList>
    </citation>
    <scope>NUCLEOTIDE SEQUENCE</scope>
    <source>
        <strain evidence="6">CGMCC 1.15725</strain>
    </source>
</reference>
<dbReference type="InterPro" id="IPR028081">
    <property type="entry name" value="Leu-bd"/>
</dbReference>
<dbReference type="RefSeq" id="WP_189050643.1">
    <property type="nucleotide sequence ID" value="NZ_BMJQ01000014.1"/>
</dbReference>
<dbReference type="Gene3D" id="3.40.50.2300">
    <property type="match status" value="2"/>
</dbReference>
<dbReference type="Pfam" id="PF13458">
    <property type="entry name" value="Peripla_BP_6"/>
    <property type="match status" value="1"/>
</dbReference>
<dbReference type="InterPro" id="IPR051010">
    <property type="entry name" value="BCAA_transport"/>
</dbReference>
<protein>
    <submittedName>
        <fullName evidence="6">ABC transporter substrate-binding protein</fullName>
    </submittedName>
</protein>
<dbReference type="AlphaFoldDB" id="A0A8J2YYB3"/>
<feature type="domain" description="Leucine-binding protein" evidence="5">
    <location>
        <begin position="32"/>
        <end position="369"/>
    </location>
</feature>
<feature type="signal peptide" evidence="4">
    <location>
        <begin position="1"/>
        <end position="29"/>
    </location>
</feature>
<evidence type="ECO:0000313" key="6">
    <source>
        <dbReference type="EMBL" id="GGF36453.1"/>
    </source>
</evidence>
<keyword evidence="2 4" id="KW-0732">Signal</keyword>
<organism evidence="6 7">
    <name type="scientific">Aliidongia dinghuensis</name>
    <dbReference type="NCBI Taxonomy" id="1867774"/>
    <lineage>
        <taxon>Bacteria</taxon>
        <taxon>Pseudomonadati</taxon>
        <taxon>Pseudomonadota</taxon>
        <taxon>Alphaproteobacteria</taxon>
        <taxon>Rhodospirillales</taxon>
        <taxon>Dongiaceae</taxon>
        <taxon>Aliidongia</taxon>
    </lineage>
</organism>
<accession>A0A8J2YYB3</accession>
<dbReference type="PANTHER" id="PTHR30483">
    <property type="entry name" value="LEUCINE-SPECIFIC-BINDING PROTEIN"/>
    <property type="match status" value="1"/>
</dbReference>
<evidence type="ECO:0000256" key="1">
    <source>
        <dbReference type="ARBA" id="ARBA00010062"/>
    </source>
</evidence>
<dbReference type="CDD" id="cd06359">
    <property type="entry name" value="PBP1_Nba-like"/>
    <property type="match status" value="1"/>
</dbReference>
<feature type="chain" id="PRO_5035243224" evidence="4">
    <location>
        <begin position="30"/>
        <end position="396"/>
    </location>
</feature>
<comment type="similarity">
    <text evidence="1">Belongs to the leucine-binding protein family.</text>
</comment>
<evidence type="ECO:0000256" key="4">
    <source>
        <dbReference type="SAM" id="SignalP"/>
    </source>
</evidence>
<proteinExistence type="inferred from homology"/>
<evidence type="ECO:0000256" key="3">
    <source>
        <dbReference type="ARBA" id="ARBA00022970"/>
    </source>
</evidence>
<dbReference type="EMBL" id="BMJQ01000014">
    <property type="protein sequence ID" value="GGF36453.1"/>
    <property type="molecule type" value="Genomic_DNA"/>
</dbReference>
<keyword evidence="7" id="KW-1185">Reference proteome</keyword>
<sequence length="396" mass="42287">MTGTGKRALGAIALAMGVSCQIWAFQAWAADPVKIGMITTLSGPGGYLGEEVRDGFQLAIDQEGGKLGGVPVTVEVADDGLKPGNAKDIAQRMLGSEHIKLMTGIIFSNVAGATVPDILDAGAFYISPNAAPSNFAGKDCHKNYFVVPWQNDSLHESAGEDANNLGYKKMFILAPNYQAGKDALAGFKRAYKGQVVGEVYTKLDQTDFAPELAQIRDAKPDAVFQFEPGGLGITFLKQYVQAGLMEKIPMVVSSPSMDARTLDAVGDAALGVQVSSFWNSDFDNPASKAFVAAYEAKFHRTPTYYAAQGYDTARLVASALRAVGGDLAKADAFRAALRQADFQSVRGAFKFGQNQHPIEDWYALKVVKGADGKPVLKTMGKIFEAHGDAYAAECKM</sequence>
<dbReference type="PANTHER" id="PTHR30483:SF6">
    <property type="entry name" value="PERIPLASMIC BINDING PROTEIN OF ABC TRANSPORTER FOR NATURAL AMINO ACIDS"/>
    <property type="match status" value="1"/>
</dbReference>
<dbReference type="PROSITE" id="PS51257">
    <property type="entry name" value="PROKAR_LIPOPROTEIN"/>
    <property type="match status" value="1"/>
</dbReference>
<dbReference type="InterPro" id="IPR028082">
    <property type="entry name" value="Peripla_BP_I"/>
</dbReference>
<reference evidence="6" key="1">
    <citation type="journal article" date="2014" name="Int. J. Syst. Evol. Microbiol.">
        <title>Complete genome sequence of Corynebacterium casei LMG S-19264T (=DSM 44701T), isolated from a smear-ripened cheese.</title>
        <authorList>
            <consortium name="US DOE Joint Genome Institute (JGI-PGF)"/>
            <person name="Walter F."/>
            <person name="Albersmeier A."/>
            <person name="Kalinowski J."/>
            <person name="Ruckert C."/>
        </authorList>
    </citation>
    <scope>NUCLEOTIDE SEQUENCE</scope>
    <source>
        <strain evidence="6">CGMCC 1.15725</strain>
    </source>
</reference>
<keyword evidence="3" id="KW-0029">Amino-acid transport</keyword>